<dbReference type="EMBL" id="DS547155">
    <property type="protein sequence ID" value="EDR00006.1"/>
    <property type="molecule type" value="Genomic_DNA"/>
</dbReference>
<evidence type="ECO:0000256" key="1">
    <source>
        <dbReference type="SAM" id="Phobius"/>
    </source>
</evidence>
<keyword evidence="1" id="KW-0472">Membrane</keyword>
<evidence type="ECO:0000313" key="3">
    <source>
        <dbReference type="EMBL" id="EDR00006.1"/>
    </source>
</evidence>
<dbReference type="Pfam" id="PF07970">
    <property type="entry name" value="COPIIcoated_ERV"/>
    <property type="match status" value="1"/>
</dbReference>
<feature type="domain" description="Endoplasmic reticulum vesicle transporter C-terminal" evidence="2">
    <location>
        <begin position="35"/>
        <end position="117"/>
    </location>
</feature>
<dbReference type="InParanoid" id="B0DZF4"/>
<keyword evidence="1" id="KW-0812">Transmembrane</keyword>
<dbReference type="HOGENOM" id="CLU_2015678_0_0_1"/>
<dbReference type="AlphaFoldDB" id="B0DZF4"/>
<gene>
    <name evidence="3" type="ORF">LACBIDRAFT_295853</name>
</gene>
<accession>B0DZF4</accession>
<dbReference type="GeneID" id="6084986"/>
<dbReference type="InterPro" id="IPR012936">
    <property type="entry name" value="Erv_C"/>
</dbReference>
<evidence type="ECO:0000259" key="2">
    <source>
        <dbReference type="Pfam" id="PF07970"/>
    </source>
</evidence>
<reference evidence="3 4" key="1">
    <citation type="journal article" date="2008" name="Nature">
        <title>The genome of Laccaria bicolor provides insights into mycorrhizal symbiosis.</title>
        <authorList>
            <person name="Martin F."/>
            <person name="Aerts A."/>
            <person name="Ahren D."/>
            <person name="Brun A."/>
            <person name="Danchin E.G.J."/>
            <person name="Duchaussoy F."/>
            <person name="Gibon J."/>
            <person name="Kohler A."/>
            <person name="Lindquist E."/>
            <person name="Pereda V."/>
            <person name="Salamov A."/>
            <person name="Shapiro H.J."/>
            <person name="Wuyts J."/>
            <person name="Blaudez D."/>
            <person name="Buee M."/>
            <person name="Brokstein P."/>
            <person name="Canbaeck B."/>
            <person name="Cohen D."/>
            <person name="Courty P.E."/>
            <person name="Coutinho P.M."/>
            <person name="Delaruelle C."/>
            <person name="Detter J.C."/>
            <person name="Deveau A."/>
            <person name="DiFazio S."/>
            <person name="Duplessis S."/>
            <person name="Fraissinet-Tachet L."/>
            <person name="Lucic E."/>
            <person name="Frey-Klett P."/>
            <person name="Fourrey C."/>
            <person name="Feussner I."/>
            <person name="Gay G."/>
            <person name="Grimwood J."/>
            <person name="Hoegger P.J."/>
            <person name="Jain P."/>
            <person name="Kilaru S."/>
            <person name="Labbe J."/>
            <person name="Lin Y.C."/>
            <person name="Legue V."/>
            <person name="Le Tacon F."/>
            <person name="Marmeisse R."/>
            <person name="Melayah D."/>
            <person name="Montanini B."/>
            <person name="Muratet M."/>
            <person name="Nehls U."/>
            <person name="Niculita-Hirzel H."/>
            <person name="Oudot-Le Secq M.P."/>
            <person name="Peter M."/>
            <person name="Quesneville H."/>
            <person name="Rajashekar B."/>
            <person name="Reich M."/>
            <person name="Rouhier N."/>
            <person name="Schmutz J."/>
            <person name="Yin T."/>
            <person name="Chalot M."/>
            <person name="Henrissat B."/>
            <person name="Kuees U."/>
            <person name="Lucas S."/>
            <person name="Van de Peer Y."/>
            <person name="Podila G.K."/>
            <person name="Polle A."/>
            <person name="Pukkila P.J."/>
            <person name="Richardson P.M."/>
            <person name="Rouze P."/>
            <person name="Sanders I.R."/>
            <person name="Stajich J.E."/>
            <person name="Tunlid A."/>
            <person name="Tuskan G."/>
            <person name="Grigoriev I.V."/>
        </authorList>
    </citation>
    <scope>NUCLEOTIDE SEQUENCE [LARGE SCALE GENOMIC DNA]</scope>
    <source>
        <strain evidence="4">S238N-H82 / ATCC MYA-4686</strain>
    </source>
</reference>
<dbReference type="OrthoDB" id="5541786at2759"/>
<dbReference type="KEGG" id="lbc:LACBIDRAFT_295853"/>
<proteinExistence type="predicted"/>
<dbReference type="Proteomes" id="UP000001194">
    <property type="component" value="Unassembled WGS sequence"/>
</dbReference>
<keyword evidence="4" id="KW-1185">Reference proteome</keyword>
<dbReference type="STRING" id="486041.B0DZF4"/>
<name>B0DZF4_LACBS</name>
<dbReference type="RefSeq" id="XP_001889315.1">
    <property type="nucleotide sequence ID" value="XM_001889280.1"/>
</dbReference>
<sequence>MYDDSSLVNKLDSAVPAPLAEFDAFPKLLSDELHLSGVMAHNQSSHHSLGHGYASYEHVDHNQMNLLHVITAFSFRPHFPDITQPLDDSFESTDERFVAYRYFLHVVLATYIALQIYKVRDFS</sequence>
<organism evidence="4">
    <name type="scientific">Laccaria bicolor (strain S238N-H82 / ATCC MYA-4686)</name>
    <name type="common">Bicoloured deceiver</name>
    <name type="synonym">Laccaria laccata var. bicolor</name>
    <dbReference type="NCBI Taxonomy" id="486041"/>
    <lineage>
        <taxon>Eukaryota</taxon>
        <taxon>Fungi</taxon>
        <taxon>Dikarya</taxon>
        <taxon>Basidiomycota</taxon>
        <taxon>Agaricomycotina</taxon>
        <taxon>Agaricomycetes</taxon>
        <taxon>Agaricomycetidae</taxon>
        <taxon>Agaricales</taxon>
        <taxon>Agaricineae</taxon>
        <taxon>Hydnangiaceae</taxon>
        <taxon>Laccaria</taxon>
    </lineage>
</organism>
<protein>
    <submittedName>
        <fullName evidence="3">Predicted protein</fullName>
    </submittedName>
</protein>
<keyword evidence="1" id="KW-1133">Transmembrane helix</keyword>
<feature type="transmembrane region" description="Helical" evidence="1">
    <location>
        <begin position="99"/>
        <end position="117"/>
    </location>
</feature>
<evidence type="ECO:0000313" key="4">
    <source>
        <dbReference type="Proteomes" id="UP000001194"/>
    </source>
</evidence>